<dbReference type="OrthoDB" id="5589766at2759"/>
<comment type="caution">
    <text evidence="2">The sequence shown here is derived from an EMBL/GenBank/DDBJ whole genome shotgun (WGS) entry which is preliminary data.</text>
</comment>
<dbReference type="Proteomes" id="UP000566819">
    <property type="component" value="Unassembled WGS sequence"/>
</dbReference>
<dbReference type="PANTHER" id="PTHR28089">
    <property type="entry name" value="PROTEIN ZDS1-RELATED"/>
    <property type="match status" value="1"/>
</dbReference>
<feature type="compositionally biased region" description="Polar residues" evidence="1">
    <location>
        <begin position="466"/>
        <end position="475"/>
    </location>
</feature>
<sequence>MLQSAGLLLLPPGDADTTSTSTSTSRFYPGSSFERLPSIRFQLIWPRDDDISYLCNLLTSPYYIYTPAQTFQQSYKQLPMRIPSTGRLERPTQQQGEGEHSLDNGPDEGDMYGDDDYSKRDSRPLSFVSSPLNEDEGTSYLDSAKTSRTRPPPSTNGNTGKKAHTSPAMMQSPRSSSFDKGQLSPSLSLRDRSPNDAANTQFPLNDIDYESNPAAVAQELSNLQALRRMSMDVGNTSDPDLPSFQGVSLMPSVAPTGDDDEDDPSRLFWVPARRRSGDQTPLSPDGIERSGSGGGLRRKKSMLSRQIDNDGGRGAVGYKDGAEQLERKKSLSTNQAPELKISDLQELDALVRDPSKAMQKLTLDTGNRQSAEGSLEDMPILPQAPGIGLRRSTRTTYRRGSLRKGERVPFSKRAGSGRGDTDGEDSPQSSPIDGRPSIGYPLTKVQSEPSTTENFSRPNRGARRLQTLQQSNLVTPTPPEKVT</sequence>
<feature type="region of interest" description="Disordered" evidence="1">
    <location>
        <begin position="87"/>
        <end position="207"/>
    </location>
</feature>
<feature type="compositionally biased region" description="Polar residues" evidence="1">
    <location>
        <begin position="444"/>
        <end position="457"/>
    </location>
</feature>
<feature type="compositionally biased region" description="Basic and acidic residues" evidence="1">
    <location>
        <begin position="320"/>
        <end position="329"/>
    </location>
</feature>
<organism evidence="2 3">
    <name type="scientific">Cudoniella acicularis</name>
    <dbReference type="NCBI Taxonomy" id="354080"/>
    <lineage>
        <taxon>Eukaryota</taxon>
        <taxon>Fungi</taxon>
        <taxon>Dikarya</taxon>
        <taxon>Ascomycota</taxon>
        <taxon>Pezizomycotina</taxon>
        <taxon>Leotiomycetes</taxon>
        <taxon>Helotiales</taxon>
        <taxon>Tricladiaceae</taxon>
        <taxon>Cudoniella</taxon>
    </lineage>
</organism>
<feature type="region of interest" description="Disordered" evidence="1">
    <location>
        <begin position="358"/>
        <end position="483"/>
    </location>
</feature>
<feature type="compositionally biased region" description="Polar residues" evidence="1">
    <location>
        <begin position="168"/>
        <end position="179"/>
    </location>
</feature>
<keyword evidence="3" id="KW-1185">Reference proteome</keyword>
<feature type="compositionally biased region" description="Polar residues" evidence="1">
    <location>
        <begin position="362"/>
        <end position="372"/>
    </location>
</feature>
<accession>A0A8H4R9V4</accession>
<evidence type="ECO:0000313" key="2">
    <source>
        <dbReference type="EMBL" id="KAF4624322.1"/>
    </source>
</evidence>
<dbReference type="PANTHER" id="PTHR28089:SF1">
    <property type="entry name" value="PROTEIN ZDS1-RELATED"/>
    <property type="match status" value="1"/>
</dbReference>
<feature type="compositionally biased region" description="Acidic residues" evidence="1">
    <location>
        <begin position="105"/>
        <end position="115"/>
    </location>
</feature>
<feature type="compositionally biased region" description="Basic residues" evidence="1">
    <location>
        <begin position="391"/>
        <end position="402"/>
    </location>
</feature>
<dbReference type="InterPro" id="IPR040206">
    <property type="entry name" value="Zds1/2"/>
</dbReference>
<protein>
    <submittedName>
        <fullName evidence="2">Uncharacterized protein</fullName>
    </submittedName>
</protein>
<dbReference type="GO" id="GO:0010971">
    <property type="term" value="P:positive regulation of G2/M transition of mitotic cell cycle"/>
    <property type="evidence" value="ECO:0007669"/>
    <property type="project" value="TreeGrafter"/>
</dbReference>
<reference evidence="2 3" key="1">
    <citation type="submission" date="2020-03" db="EMBL/GenBank/DDBJ databases">
        <title>Draft Genome Sequence of Cudoniella acicularis.</title>
        <authorList>
            <person name="Buettner E."/>
            <person name="Kellner H."/>
        </authorList>
    </citation>
    <scope>NUCLEOTIDE SEQUENCE [LARGE SCALE GENOMIC DNA]</scope>
    <source>
        <strain evidence="2 3">DSM 108380</strain>
    </source>
</reference>
<name>A0A8H4R9V4_9HELO</name>
<feature type="region of interest" description="Disordered" evidence="1">
    <location>
        <begin position="231"/>
        <end position="338"/>
    </location>
</feature>
<evidence type="ECO:0000313" key="3">
    <source>
        <dbReference type="Proteomes" id="UP000566819"/>
    </source>
</evidence>
<proteinExistence type="predicted"/>
<dbReference type="GO" id="GO:0030010">
    <property type="term" value="P:establishment of cell polarity"/>
    <property type="evidence" value="ECO:0007669"/>
    <property type="project" value="TreeGrafter"/>
</dbReference>
<dbReference type="EMBL" id="JAAMPI010001693">
    <property type="protein sequence ID" value="KAF4624322.1"/>
    <property type="molecule type" value="Genomic_DNA"/>
</dbReference>
<dbReference type="AlphaFoldDB" id="A0A8H4R9V4"/>
<gene>
    <name evidence="2" type="ORF">G7Y89_g13850</name>
</gene>
<dbReference type="GO" id="GO:0005737">
    <property type="term" value="C:cytoplasm"/>
    <property type="evidence" value="ECO:0007669"/>
    <property type="project" value="TreeGrafter"/>
</dbReference>
<evidence type="ECO:0000256" key="1">
    <source>
        <dbReference type="SAM" id="MobiDB-lite"/>
    </source>
</evidence>